<feature type="transmembrane region" description="Helical" evidence="7">
    <location>
        <begin position="318"/>
        <end position="344"/>
    </location>
</feature>
<feature type="transmembrane region" description="Helical" evidence="7">
    <location>
        <begin position="180"/>
        <end position="202"/>
    </location>
</feature>
<comment type="caution">
    <text evidence="8">The sequence shown here is derived from an EMBL/GenBank/DDBJ whole genome shotgun (WGS) entry which is preliminary data.</text>
</comment>
<feature type="transmembrane region" description="Helical" evidence="7">
    <location>
        <begin position="87"/>
        <end position="111"/>
    </location>
</feature>
<feature type="transmembrane region" description="Helical" evidence="7">
    <location>
        <begin position="462"/>
        <end position="484"/>
    </location>
</feature>
<dbReference type="NCBIfam" id="NF037979">
    <property type="entry name" value="Na_transp"/>
    <property type="match status" value="1"/>
</dbReference>
<dbReference type="PANTHER" id="PTHR42948">
    <property type="entry name" value="TRANSPORTER"/>
    <property type="match status" value="1"/>
</dbReference>
<organism evidence="8 9">
    <name type="scientific">Propionigenium maris DSM 9537</name>
    <dbReference type="NCBI Taxonomy" id="1123000"/>
    <lineage>
        <taxon>Bacteria</taxon>
        <taxon>Fusobacteriati</taxon>
        <taxon>Fusobacteriota</taxon>
        <taxon>Fusobacteriia</taxon>
        <taxon>Fusobacteriales</taxon>
        <taxon>Fusobacteriaceae</taxon>
        <taxon>Propionigenium</taxon>
    </lineage>
</organism>
<evidence type="ECO:0000256" key="6">
    <source>
        <dbReference type="RuleBase" id="RU003732"/>
    </source>
</evidence>
<dbReference type="Pfam" id="PF00209">
    <property type="entry name" value="SNF"/>
    <property type="match status" value="2"/>
</dbReference>
<feature type="transmembrane region" description="Helical" evidence="7">
    <location>
        <begin position="392"/>
        <end position="409"/>
    </location>
</feature>
<dbReference type="Proteomes" id="UP001144471">
    <property type="component" value="Unassembled WGS sequence"/>
</dbReference>
<evidence type="ECO:0000256" key="2">
    <source>
        <dbReference type="ARBA" id="ARBA00022448"/>
    </source>
</evidence>
<dbReference type="PROSITE" id="PS00610">
    <property type="entry name" value="NA_NEUROTRAN_SYMP_1"/>
    <property type="match status" value="1"/>
</dbReference>
<keyword evidence="2 6" id="KW-0813">Transport</keyword>
<dbReference type="InterPro" id="IPR000175">
    <property type="entry name" value="Na/ntran_symport"/>
</dbReference>
<keyword evidence="3 6" id="KW-0812">Transmembrane</keyword>
<feature type="transmembrane region" description="Helical" evidence="7">
    <location>
        <begin position="12"/>
        <end position="32"/>
    </location>
</feature>
<dbReference type="RefSeq" id="WP_281833469.1">
    <property type="nucleotide sequence ID" value="NZ_BSDY01000002.1"/>
</dbReference>
<gene>
    <name evidence="8" type="ORF">PM10SUCC1_06900</name>
</gene>
<dbReference type="SUPFAM" id="SSF161070">
    <property type="entry name" value="SNF-like"/>
    <property type="match status" value="1"/>
</dbReference>
<protein>
    <recommendedName>
        <fullName evidence="6">Transporter</fullName>
    </recommendedName>
</protein>
<evidence type="ECO:0000256" key="7">
    <source>
        <dbReference type="SAM" id="Phobius"/>
    </source>
</evidence>
<feature type="transmembrane region" description="Helical" evidence="7">
    <location>
        <begin position="288"/>
        <end position="306"/>
    </location>
</feature>
<comment type="subcellular location">
    <subcellularLocation>
        <location evidence="1">Membrane</location>
        <topology evidence="1">Multi-pass membrane protein</topology>
    </subcellularLocation>
</comment>
<evidence type="ECO:0000256" key="5">
    <source>
        <dbReference type="ARBA" id="ARBA00023136"/>
    </source>
</evidence>
<feature type="transmembrane region" description="Helical" evidence="7">
    <location>
        <begin position="257"/>
        <end position="282"/>
    </location>
</feature>
<feature type="transmembrane region" description="Helical" evidence="7">
    <location>
        <begin position="44"/>
        <end position="66"/>
    </location>
</feature>
<comment type="similarity">
    <text evidence="6">Belongs to the sodium:neurotransmitter symporter (SNF) (TC 2.A.22) family.</text>
</comment>
<dbReference type="CDD" id="cd10334">
    <property type="entry name" value="SLC6sbd_u1"/>
    <property type="match status" value="1"/>
</dbReference>
<feature type="transmembrane region" description="Helical" evidence="7">
    <location>
        <begin position="222"/>
        <end position="245"/>
    </location>
</feature>
<keyword evidence="9" id="KW-1185">Reference proteome</keyword>
<dbReference type="GO" id="GO:0015293">
    <property type="term" value="F:symporter activity"/>
    <property type="evidence" value="ECO:0007669"/>
    <property type="project" value="UniProtKB-KW"/>
</dbReference>
<dbReference type="InterPro" id="IPR037272">
    <property type="entry name" value="SNS_sf"/>
</dbReference>
<evidence type="ECO:0000256" key="4">
    <source>
        <dbReference type="ARBA" id="ARBA00022989"/>
    </source>
</evidence>
<reference evidence="8" key="1">
    <citation type="submission" date="2022-12" db="EMBL/GenBank/DDBJ databases">
        <title>Reference genome sequencing for broad-spectrum identification of bacterial and archaeal isolates by mass spectrometry.</title>
        <authorList>
            <person name="Sekiguchi Y."/>
            <person name="Tourlousse D.M."/>
        </authorList>
    </citation>
    <scope>NUCLEOTIDE SEQUENCE</scope>
    <source>
        <strain evidence="8">10succ1</strain>
    </source>
</reference>
<proteinExistence type="inferred from homology"/>
<keyword evidence="6" id="KW-0769">Symport</keyword>
<evidence type="ECO:0000256" key="1">
    <source>
        <dbReference type="ARBA" id="ARBA00004141"/>
    </source>
</evidence>
<name>A0A9W6LMR3_9FUSO</name>
<dbReference type="PROSITE" id="PS50267">
    <property type="entry name" value="NA_NEUROTRAN_SYMP_3"/>
    <property type="match status" value="1"/>
</dbReference>
<accession>A0A9W6LMR3</accession>
<keyword evidence="4 7" id="KW-1133">Transmembrane helix</keyword>
<dbReference type="GO" id="GO:0016020">
    <property type="term" value="C:membrane"/>
    <property type="evidence" value="ECO:0007669"/>
    <property type="project" value="UniProtKB-SubCell"/>
</dbReference>
<evidence type="ECO:0000313" key="8">
    <source>
        <dbReference type="EMBL" id="GLI55175.1"/>
    </source>
</evidence>
<feature type="transmembrane region" description="Helical" evidence="7">
    <location>
        <begin position="429"/>
        <end position="450"/>
    </location>
</feature>
<dbReference type="PRINTS" id="PR00176">
    <property type="entry name" value="NANEUSMPORT"/>
</dbReference>
<dbReference type="EMBL" id="BSDY01000002">
    <property type="protein sequence ID" value="GLI55175.1"/>
    <property type="molecule type" value="Genomic_DNA"/>
</dbReference>
<sequence length="521" mass="56113">MSTENRGEWGSRMGFILAAIGSAVGLGNIWRFPYTVASNGGGAFLIPYLVALLTAGIPILILEFSLGHKIRSSAPGVFGKLSRKYEAIGWFQAFIAFCITTYYVVIIGWAFSYAGYAINGAWGADPKGFLFGEYLQLTDSPMNLGGLNMKVVIPLIIVWAVNYGVLRLGVKEGLEKANKIFMPLLVVALLIIVVRGVTLPGAMAGLDYFFKPDFSKLSDPQVWLAAYGQIFFSLSVCFAIMYAYASYLPKKSDIVNNAFMTGLGNCSFSLISGIGVFSVLGYMAHTQGVSVAEVSSAGVGLAFVVFPQAISALPGMNGIIGVIFFASLIFAGFSSSMSIIEAVVSSISDKFGLTRKQALNRFTALSGILSLVIATRGGLYVLDIVDYATNQYGIVMAGLAELVIFAWFFKTDSIREYANDLSDFAVGKWWLFCIRATSVILGVMFVLKIVNEVSNPYEGYSWLALGVYGLGVMLAIMAASVVFANKKGSDNFEKTIYGNPLVGNELTGDDEKKSSIEEASL</sequence>
<feature type="transmembrane region" description="Helical" evidence="7">
    <location>
        <begin position="151"/>
        <end position="168"/>
    </location>
</feature>
<dbReference type="PANTHER" id="PTHR42948:SF1">
    <property type="entry name" value="TRANSPORTER"/>
    <property type="match status" value="1"/>
</dbReference>
<evidence type="ECO:0000313" key="9">
    <source>
        <dbReference type="Proteomes" id="UP001144471"/>
    </source>
</evidence>
<keyword evidence="5 7" id="KW-0472">Membrane</keyword>
<evidence type="ECO:0000256" key="3">
    <source>
        <dbReference type="ARBA" id="ARBA00022692"/>
    </source>
</evidence>
<dbReference type="AlphaFoldDB" id="A0A9W6LMR3"/>